<evidence type="ECO:0000313" key="3">
    <source>
        <dbReference type="Proteomes" id="UP001148018"/>
    </source>
</evidence>
<evidence type="ECO:0000256" key="1">
    <source>
        <dbReference type="SAM" id="MobiDB-lite"/>
    </source>
</evidence>
<feature type="region of interest" description="Disordered" evidence="1">
    <location>
        <begin position="1"/>
        <end position="51"/>
    </location>
</feature>
<feature type="non-terminal residue" evidence="2">
    <location>
        <position position="1"/>
    </location>
</feature>
<dbReference type="EMBL" id="JANIIK010000047">
    <property type="protein sequence ID" value="KAJ3600705.1"/>
    <property type="molecule type" value="Genomic_DNA"/>
</dbReference>
<accession>A0A9Q0E4X9</accession>
<evidence type="ECO:0000313" key="2">
    <source>
        <dbReference type="EMBL" id="KAJ3600705.1"/>
    </source>
</evidence>
<name>A0A9Q0E4X9_9TELE</name>
<organism evidence="2 3">
    <name type="scientific">Muraenolepis orangiensis</name>
    <name type="common">Patagonian moray cod</name>
    <dbReference type="NCBI Taxonomy" id="630683"/>
    <lineage>
        <taxon>Eukaryota</taxon>
        <taxon>Metazoa</taxon>
        <taxon>Chordata</taxon>
        <taxon>Craniata</taxon>
        <taxon>Vertebrata</taxon>
        <taxon>Euteleostomi</taxon>
        <taxon>Actinopterygii</taxon>
        <taxon>Neopterygii</taxon>
        <taxon>Teleostei</taxon>
        <taxon>Neoteleostei</taxon>
        <taxon>Acanthomorphata</taxon>
        <taxon>Zeiogadaria</taxon>
        <taxon>Gadariae</taxon>
        <taxon>Gadiformes</taxon>
        <taxon>Muraenolepidoidei</taxon>
        <taxon>Muraenolepididae</taxon>
        <taxon>Muraenolepis</taxon>
    </lineage>
</organism>
<protein>
    <submittedName>
        <fullName evidence="2">Uncharacterized protein</fullName>
    </submittedName>
</protein>
<keyword evidence="3" id="KW-1185">Reference proteome</keyword>
<dbReference type="Proteomes" id="UP001148018">
    <property type="component" value="Unassembled WGS sequence"/>
</dbReference>
<gene>
    <name evidence="2" type="ORF">NHX12_031683</name>
</gene>
<reference evidence="2" key="1">
    <citation type="submission" date="2022-07" db="EMBL/GenBank/DDBJ databases">
        <title>Chromosome-level genome of Muraenolepis orangiensis.</title>
        <authorList>
            <person name="Kim J."/>
        </authorList>
    </citation>
    <scope>NUCLEOTIDE SEQUENCE</scope>
    <source>
        <strain evidence="2">KU_S4_2022</strain>
        <tissue evidence="2">Muscle</tissue>
    </source>
</reference>
<comment type="caution">
    <text evidence="2">The sequence shown here is derived from an EMBL/GenBank/DDBJ whole genome shotgun (WGS) entry which is preliminary data.</text>
</comment>
<sequence>DDTLCQQEGNGHKQLSGARDPGQRQRPAKPNVQTLQGLGVQAAHELPEGSR</sequence>
<proteinExistence type="predicted"/>
<dbReference type="AlphaFoldDB" id="A0A9Q0E4X9"/>